<name>A0ABU7RAC1_9ACTN</name>
<protein>
    <submittedName>
        <fullName evidence="2">Tat pathway signal protein</fullName>
    </submittedName>
</protein>
<feature type="signal peptide" evidence="1">
    <location>
        <begin position="1"/>
        <end position="17"/>
    </location>
</feature>
<reference evidence="2 3" key="1">
    <citation type="submission" date="2024-01" db="EMBL/GenBank/DDBJ databases">
        <title>Description of Olsenella sp. nov., isolated from pig feces.</title>
        <authorList>
            <person name="Chang Y.-H."/>
        </authorList>
    </citation>
    <scope>NUCLEOTIDE SEQUENCE [LARGE SCALE GENOMIC DNA]</scope>
    <source>
        <strain evidence="2 3">YH-ols2223</strain>
    </source>
</reference>
<sequence>MTRRGLFRGLAATGAAAACVGVLSGCTHRSDDATPEPTVVSSDSATSVLDSYQEADLSLSEGPSWSLPLGSVLHEAEGTWIPVVLAGSSASPMVKGCALSLDDGSLAEVIPKTLSSSPTAVIYDVRCSDKVYAWVEYDYLTADWALYCSGFSAGTLSGDTSTLWQGGADFDPPKFACTDNEVIWQVMPSTSGSRTSESSYCYLWKLGQSDAKAVVESPGRFACAPAVSDGTVTLAPRVRQSEGVYYGITAYSLSDDLSTVVDQLVMPKGVKPFYAVRMGDKFALSVEASYGTGDLLSSMGTYIGTGQDASGFVRLSREPSANVAGKDGTYVIKSRASYFVVNTAASTYSVLPATNRCMDYGEFPARVGRTDKFVTFATVKDEETGYPSSVTVRIFTL</sequence>
<organism evidence="2 3">
    <name type="scientific">Olsenella absiana</name>
    <dbReference type="NCBI Taxonomy" id="3115222"/>
    <lineage>
        <taxon>Bacteria</taxon>
        <taxon>Bacillati</taxon>
        <taxon>Actinomycetota</taxon>
        <taxon>Coriobacteriia</taxon>
        <taxon>Coriobacteriales</taxon>
        <taxon>Atopobiaceae</taxon>
        <taxon>Olsenella</taxon>
    </lineage>
</organism>
<accession>A0ABU7RAC1</accession>
<keyword evidence="1" id="KW-0732">Signal</keyword>
<keyword evidence="3" id="KW-1185">Reference proteome</keyword>
<dbReference type="PROSITE" id="PS51257">
    <property type="entry name" value="PROKAR_LIPOPROTEIN"/>
    <property type="match status" value="1"/>
</dbReference>
<dbReference type="EMBL" id="JAZGJQ010000005">
    <property type="protein sequence ID" value="MEE6147547.1"/>
    <property type="molecule type" value="Genomic_DNA"/>
</dbReference>
<evidence type="ECO:0000256" key="1">
    <source>
        <dbReference type="SAM" id="SignalP"/>
    </source>
</evidence>
<dbReference type="RefSeq" id="WP_330958315.1">
    <property type="nucleotide sequence ID" value="NZ_JAZGJQ010000005.1"/>
</dbReference>
<feature type="chain" id="PRO_5045098716" evidence="1">
    <location>
        <begin position="18"/>
        <end position="397"/>
    </location>
</feature>
<evidence type="ECO:0000313" key="3">
    <source>
        <dbReference type="Proteomes" id="UP001332931"/>
    </source>
</evidence>
<comment type="caution">
    <text evidence="2">The sequence shown here is derived from an EMBL/GenBank/DDBJ whole genome shotgun (WGS) entry which is preliminary data.</text>
</comment>
<evidence type="ECO:0000313" key="2">
    <source>
        <dbReference type="EMBL" id="MEE6147547.1"/>
    </source>
</evidence>
<gene>
    <name evidence="2" type="ORF">VXJ25_06055</name>
</gene>
<dbReference type="Proteomes" id="UP001332931">
    <property type="component" value="Unassembled WGS sequence"/>
</dbReference>
<proteinExistence type="predicted"/>